<dbReference type="GO" id="GO:0000709">
    <property type="term" value="P:meiotic joint molecule formation"/>
    <property type="evidence" value="ECO:0007669"/>
    <property type="project" value="TreeGrafter"/>
</dbReference>
<comment type="similarity">
    <text evidence="2">Belongs to the HOP2 family.</text>
</comment>
<dbReference type="GO" id="GO:0003690">
    <property type="term" value="F:double-stranded DNA binding"/>
    <property type="evidence" value="ECO:0007669"/>
    <property type="project" value="TreeGrafter"/>
</dbReference>
<dbReference type="GO" id="GO:0007129">
    <property type="term" value="P:homologous chromosome pairing at meiosis"/>
    <property type="evidence" value="ECO:0007669"/>
    <property type="project" value="TreeGrafter"/>
</dbReference>
<feature type="compositionally biased region" description="Basic and acidic residues" evidence="7">
    <location>
        <begin position="22"/>
        <end position="39"/>
    </location>
</feature>
<dbReference type="GeneID" id="7825538"/>
<feature type="coiled-coil region" evidence="6">
    <location>
        <begin position="215"/>
        <end position="272"/>
    </location>
</feature>
<keyword evidence="10" id="KW-1185">Reference proteome</keyword>
<evidence type="ECO:0000256" key="4">
    <source>
        <dbReference type="ARBA" id="ARBA00023242"/>
    </source>
</evidence>
<feature type="compositionally biased region" description="Low complexity" evidence="7">
    <location>
        <begin position="59"/>
        <end position="70"/>
    </location>
</feature>
<reference evidence="10" key="1">
    <citation type="journal article" date="2006" name="PLoS Biol.">
        <title>Macronuclear genome sequence of the ciliate Tetrahymena thermophila, a model eukaryote.</title>
        <authorList>
            <person name="Eisen J.A."/>
            <person name="Coyne R.S."/>
            <person name="Wu M."/>
            <person name="Wu D."/>
            <person name="Thiagarajan M."/>
            <person name="Wortman J.R."/>
            <person name="Badger J.H."/>
            <person name="Ren Q."/>
            <person name="Amedeo P."/>
            <person name="Jones K.M."/>
            <person name="Tallon L.J."/>
            <person name="Delcher A.L."/>
            <person name="Salzberg S.L."/>
            <person name="Silva J.C."/>
            <person name="Haas B.J."/>
            <person name="Majoros W.H."/>
            <person name="Farzad M."/>
            <person name="Carlton J.M."/>
            <person name="Smith R.K. Jr."/>
            <person name="Garg J."/>
            <person name="Pearlman R.E."/>
            <person name="Karrer K.M."/>
            <person name="Sun L."/>
            <person name="Manning G."/>
            <person name="Elde N.C."/>
            <person name="Turkewitz A.P."/>
            <person name="Asai D.J."/>
            <person name="Wilkes D.E."/>
            <person name="Wang Y."/>
            <person name="Cai H."/>
            <person name="Collins K."/>
            <person name="Stewart B.A."/>
            <person name="Lee S.R."/>
            <person name="Wilamowska K."/>
            <person name="Weinberg Z."/>
            <person name="Ruzzo W.L."/>
            <person name="Wloga D."/>
            <person name="Gaertig J."/>
            <person name="Frankel J."/>
            <person name="Tsao C.-C."/>
            <person name="Gorovsky M.A."/>
            <person name="Keeling P.J."/>
            <person name="Waller R.F."/>
            <person name="Patron N.J."/>
            <person name="Cherry J.M."/>
            <person name="Stover N.A."/>
            <person name="Krieger C.J."/>
            <person name="del Toro C."/>
            <person name="Ryder H.F."/>
            <person name="Williamson S.C."/>
            <person name="Barbeau R.A."/>
            <person name="Hamilton E.P."/>
            <person name="Orias E."/>
        </authorList>
    </citation>
    <scope>NUCLEOTIDE SEQUENCE [LARGE SCALE GENOMIC DNA]</scope>
    <source>
        <strain evidence="10">SB210</strain>
    </source>
</reference>
<dbReference type="PANTHER" id="PTHR15938">
    <property type="entry name" value="TBP-1 INTERACTING PROTEIN"/>
    <property type="match status" value="1"/>
</dbReference>
<feature type="domain" description="Homologous-pairing protein 2 winged helix" evidence="8">
    <location>
        <begin position="144"/>
        <end position="201"/>
    </location>
</feature>
<dbReference type="Pfam" id="PF07106">
    <property type="entry name" value="WHD_TBPIP"/>
    <property type="match status" value="1"/>
</dbReference>
<dbReference type="RefSeq" id="XP_001020981.3">
    <property type="nucleotide sequence ID" value="XM_001020981.3"/>
</dbReference>
<dbReference type="InterPro" id="IPR010776">
    <property type="entry name" value="Hop2_WH_dom"/>
</dbReference>
<dbReference type="Proteomes" id="UP000009168">
    <property type="component" value="Unassembled WGS sequence"/>
</dbReference>
<accession>Q23VW9</accession>
<keyword evidence="5" id="KW-0469">Meiosis</keyword>
<sequence>MSDTEVNTEIDLGTVKKRKNAKNVDKQQDEDAKKKDQMDTVKIGQNKKEMPKKKKSSSKESLVSSVSEQKNQQKKAAKNNNKKALKNLDEEVIGDENTDESDSDEQIAKEDISTCDQKPKGGKGAKKEQKANNKNKYSVQDYQTLIDYMKNSNKPFNATTLESNLKGKTQFKKGSIEAALSQAVEEKYIVRKAYGSAYVFWYNQELLPVVNKEEIEQLTNEILNKQKEASEVNQKLRNLVSQLSKVMQEKTNDQLQLEIEKFKQQIFQLDQDMQYFTSESFIPEDSNVVRQIEDKLAKIEGIFKKRKRTCEEAVKDLLENQEESISLQQMFQTIGIDEADNSALI</sequence>
<gene>
    <name evidence="9" type="ORF">TTHERM_00794620</name>
</gene>
<comment type="subcellular location">
    <subcellularLocation>
        <location evidence="1">Nucleus</location>
    </subcellularLocation>
</comment>
<dbReference type="GO" id="GO:0120230">
    <property type="term" value="F:recombinase activator activity"/>
    <property type="evidence" value="ECO:0007669"/>
    <property type="project" value="TreeGrafter"/>
</dbReference>
<dbReference type="HOGENOM" id="CLU_916693_0_0_1"/>
<evidence type="ECO:0000313" key="9">
    <source>
        <dbReference type="EMBL" id="EAS00736.3"/>
    </source>
</evidence>
<keyword evidence="4" id="KW-0539">Nucleus</keyword>
<evidence type="ECO:0000256" key="7">
    <source>
        <dbReference type="SAM" id="MobiDB-lite"/>
    </source>
</evidence>
<dbReference type="EMBL" id="GG662609">
    <property type="protein sequence ID" value="EAS00736.3"/>
    <property type="molecule type" value="Genomic_DNA"/>
</dbReference>
<feature type="compositionally biased region" description="Basic residues" evidence="7">
    <location>
        <begin position="72"/>
        <end position="85"/>
    </location>
</feature>
<dbReference type="Gene3D" id="1.10.10.10">
    <property type="entry name" value="Winged helix-like DNA-binding domain superfamily/Winged helix DNA-binding domain"/>
    <property type="match status" value="1"/>
</dbReference>
<keyword evidence="3" id="KW-0233">DNA recombination</keyword>
<dbReference type="OrthoDB" id="272266at2759"/>
<name>Q23VW9_TETTS</name>
<feature type="region of interest" description="Disordered" evidence="7">
    <location>
        <begin position="1"/>
        <end position="136"/>
    </location>
</feature>
<organism evidence="9 10">
    <name type="scientific">Tetrahymena thermophila (strain SB210)</name>
    <dbReference type="NCBI Taxonomy" id="312017"/>
    <lineage>
        <taxon>Eukaryota</taxon>
        <taxon>Sar</taxon>
        <taxon>Alveolata</taxon>
        <taxon>Ciliophora</taxon>
        <taxon>Intramacronucleata</taxon>
        <taxon>Oligohymenophorea</taxon>
        <taxon>Hymenostomatida</taxon>
        <taxon>Tetrahymenina</taxon>
        <taxon>Tetrahymenidae</taxon>
        <taxon>Tetrahymena</taxon>
    </lineage>
</organism>
<dbReference type="InterPro" id="IPR036388">
    <property type="entry name" value="WH-like_DNA-bd_sf"/>
</dbReference>
<protein>
    <submittedName>
        <fullName evidence="9">TBP1 interacting protein</fullName>
    </submittedName>
</protein>
<dbReference type="SMR" id="Q23VW9"/>
<dbReference type="InParanoid" id="Q23VW9"/>
<evidence type="ECO:0000256" key="2">
    <source>
        <dbReference type="ARBA" id="ARBA00007922"/>
    </source>
</evidence>
<dbReference type="GO" id="GO:0010774">
    <property type="term" value="P:meiotic strand invasion involved in reciprocal meiotic recombination"/>
    <property type="evidence" value="ECO:0007669"/>
    <property type="project" value="TreeGrafter"/>
</dbReference>
<evidence type="ECO:0000259" key="8">
    <source>
        <dbReference type="Pfam" id="PF07106"/>
    </source>
</evidence>
<evidence type="ECO:0000313" key="10">
    <source>
        <dbReference type="Proteomes" id="UP000009168"/>
    </source>
</evidence>
<evidence type="ECO:0000256" key="1">
    <source>
        <dbReference type="ARBA" id="ARBA00004123"/>
    </source>
</evidence>
<dbReference type="KEGG" id="tet:TTHERM_00794620"/>
<feature type="compositionally biased region" description="Acidic residues" evidence="7">
    <location>
        <begin position="90"/>
        <end position="105"/>
    </location>
</feature>
<proteinExistence type="inferred from homology"/>
<dbReference type="STRING" id="312017.Q23VW9"/>
<dbReference type="PANTHER" id="PTHR15938:SF0">
    <property type="entry name" value="HOMOLOGOUS-PAIRING PROTEIN 2 HOMOLOG"/>
    <property type="match status" value="1"/>
</dbReference>
<evidence type="ECO:0000256" key="5">
    <source>
        <dbReference type="ARBA" id="ARBA00023254"/>
    </source>
</evidence>
<keyword evidence="6" id="KW-0175">Coiled coil</keyword>
<dbReference type="AlphaFoldDB" id="Q23VW9"/>
<dbReference type="GO" id="GO:0000794">
    <property type="term" value="C:condensed nuclear chromosome"/>
    <property type="evidence" value="ECO:0007669"/>
    <property type="project" value="TreeGrafter"/>
</dbReference>
<dbReference type="GO" id="GO:0120231">
    <property type="term" value="C:DNA recombinase auxiliary factor complex"/>
    <property type="evidence" value="ECO:0007669"/>
    <property type="project" value="TreeGrafter"/>
</dbReference>
<evidence type="ECO:0000256" key="6">
    <source>
        <dbReference type="SAM" id="Coils"/>
    </source>
</evidence>
<evidence type="ECO:0000256" key="3">
    <source>
        <dbReference type="ARBA" id="ARBA00023172"/>
    </source>
</evidence>